<sequence length="153" mass="17527">MTHGVLMRTDFETLKTLASYSINNLKENRIIEFDIDNREALIDAMATEYGVSFATDEDVRDQAIEEVEEKMGDMVPEDITESEMFNHARKEIIKSFNGENIGGLYLVESLHQIATRMANFLLNCDLIDDVFGTDEEIHAFLVKKIRTFSPKKN</sequence>
<proteinExistence type="predicted"/>
<dbReference type="PATRIC" id="fig|862908.3.peg.515"/>
<dbReference type="EMBL" id="FQ312005">
    <property type="protein sequence ID" value="CBW25449.1"/>
    <property type="molecule type" value="Genomic_DNA"/>
</dbReference>
<dbReference type="Proteomes" id="UP000008963">
    <property type="component" value="Chromosome"/>
</dbReference>
<dbReference type="STRING" id="862908.BMS_0538"/>
<name>E1X4L9_HALMS</name>
<accession>E1X4L9</accession>
<protein>
    <submittedName>
        <fullName evidence="1">Uncharacterized protein</fullName>
    </submittedName>
</protein>
<evidence type="ECO:0000313" key="2">
    <source>
        <dbReference type="Proteomes" id="UP000008963"/>
    </source>
</evidence>
<reference evidence="2" key="1">
    <citation type="journal article" date="2013" name="ISME J.">
        <title>A small predatory core genome in the divergent marine Bacteriovorax marinus SJ and the terrestrial Bdellovibrio bacteriovorus.</title>
        <authorList>
            <person name="Crossman L.C."/>
            <person name="Chen H."/>
            <person name="Cerdeno-Tarraga A.M."/>
            <person name="Brooks K."/>
            <person name="Quail M.A."/>
            <person name="Pineiro S.A."/>
            <person name="Hobley L."/>
            <person name="Sockett R.E."/>
            <person name="Bentley S.D."/>
            <person name="Parkhill J."/>
            <person name="Williams H.N."/>
            <person name="Stine O.C."/>
        </authorList>
    </citation>
    <scope>NUCLEOTIDE SEQUENCE [LARGE SCALE GENOMIC DNA]</scope>
    <source>
        <strain evidence="2">ATCC BAA-682 / DSM 15412 / SJ</strain>
    </source>
</reference>
<dbReference type="AlphaFoldDB" id="E1X4L9"/>
<organism evidence="1 2">
    <name type="scientific">Halobacteriovorax marinus (strain ATCC BAA-682 / DSM 15412 / SJ)</name>
    <name type="common">Bacteriovorax marinus</name>
    <dbReference type="NCBI Taxonomy" id="862908"/>
    <lineage>
        <taxon>Bacteria</taxon>
        <taxon>Pseudomonadati</taxon>
        <taxon>Bdellovibrionota</taxon>
        <taxon>Bacteriovoracia</taxon>
        <taxon>Bacteriovoracales</taxon>
        <taxon>Halobacteriovoraceae</taxon>
        <taxon>Halobacteriovorax</taxon>
    </lineage>
</organism>
<dbReference type="HOGENOM" id="CLU_1710724_0_0_7"/>
<dbReference type="KEGG" id="bmx:BMS_0538"/>
<keyword evidence="2" id="KW-1185">Reference proteome</keyword>
<gene>
    <name evidence="1" type="ordered locus">BMS_0538</name>
</gene>
<evidence type="ECO:0000313" key="1">
    <source>
        <dbReference type="EMBL" id="CBW25449.1"/>
    </source>
</evidence>